<evidence type="ECO:0000313" key="4">
    <source>
        <dbReference type="Proteomes" id="UP000002428"/>
    </source>
</evidence>
<dbReference type="VEuPathDB" id="FungiDB:CAGL0M02002g"/>
<dbReference type="HOGENOM" id="CLU_038964_1_0_1"/>
<evidence type="ECO:0000313" key="2">
    <source>
        <dbReference type="CGD" id="CAL0136573"/>
    </source>
</evidence>
<dbReference type="GeneID" id="2891758"/>
<dbReference type="STRING" id="284593.Q6FK12"/>
<dbReference type="GO" id="GO:0005634">
    <property type="term" value="C:nucleus"/>
    <property type="evidence" value="ECO:0007669"/>
    <property type="project" value="TreeGrafter"/>
</dbReference>
<dbReference type="AlphaFoldDB" id="Q6FK12"/>
<proteinExistence type="predicted"/>
<dbReference type="EMBL" id="CR380959">
    <property type="protein sequence ID" value="CAG62408.1"/>
    <property type="molecule type" value="Genomic_DNA"/>
</dbReference>
<dbReference type="SMART" id="SM00317">
    <property type="entry name" value="SET"/>
    <property type="match status" value="1"/>
</dbReference>
<dbReference type="Pfam" id="PF00856">
    <property type="entry name" value="SET"/>
    <property type="match status" value="1"/>
</dbReference>
<dbReference type="InterPro" id="IPR046341">
    <property type="entry name" value="SET_dom_sf"/>
</dbReference>
<dbReference type="Gene3D" id="1.10.220.160">
    <property type="match status" value="1"/>
</dbReference>
<sequence>MTVTESYLQISEYFDINETSWGGRACFSKRDLNNGQVVLEVEDCMGTSIDYDFRKEVCHYCYKYNNGKSMKVKISFNDLQDCLYEFPQLATYKAKFKGAGLWFCCDTCRDKYLSIHNITELIESYEILLESFMRMIKNKSLLEEQEQDYNGITITKEYIDNTWEDITTRWIPMVRKTKATKRAKFLPQISEDEYNCCRFVSETLFRIKHLDPGSDTLEAFHNLQSNELSKIQKFPVLLNFQVLVFKTLFVLLPDNLKNSLTVQAFRHILGSEYGNAFGIWQDTEAVDSREYFGYWVFPKASYFNHSCDPNITKTRIDRKMVFTLNRDVACGEELNIDYSGVLDLPVDRRQKFLFENWFFVCGCNRCNSDLKLVH</sequence>
<dbReference type="PANTHER" id="PTHR12197:SF294">
    <property type="entry name" value="POTENTIAL PROTEIN LYSINE METHYLTRANSFERASE SET6"/>
    <property type="match status" value="1"/>
</dbReference>
<reference evidence="3 4" key="1">
    <citation type="journal article" date="2004" name="Nature">
        <title>Genome evolution in yeasts.</title>
        <authorList>
            <consortium name="Genolevures"/>
            <person name="Dujon B."/>
            <person name="Sherman D."/>
            <person name="Fischer G."/>
            <person name="Durrens P."/>
            <person name="Casaregola S."/>
            <person name="Lafontaine I."/>
            <person name="de Montigny J."/>
            <person name="Marck C."/>
            <person name="Neuveglise C."/>
            <person name="Talla E."/>
            <person name="Goffard N."/>
            <person name="Frangeul L."/>
            <person name="Aigle M."/>
            <person name="Anthouard V."/>
            <person name="Babour A."/>
            <person name="Barbe V."/>
            <person name="Barnay S."/>
            <person name="Blanchin S."/>
            <person name="Beckerich J.M."/>
            <person name="Beyne E."/>
            <person name="Bleykasten C."/>
            <person name="Boisrame A."/>
            <person name="Boyer J."/>
            <person name="Cattolico L."/>
            <person name="Confanioleri F."/>
            <person name="de Daruvar A."/>
            <person name="Despons L."/>
            <person name="Fabre E."/>
            <person name="Fairhead C."/>
            <person name="Ferry-Dumazet H."/>
            <person name="Groppi A."/>
            <person name="Hantraye F."/>
            <person name="Hennequin C."/>
            <person name="Jauniaux N."/>
            <person name="Joyet P."/>
            <person name="Kachouri R."/>
            <person name="Kerrest A."/>
            <person name="Koszul R."/>
            <person name="Lemaire M."/>
            <person name="Lesur I."/>
            <person name="Ma L."/>
            <person name="Muller H."/>
            <person name="Nicaud J.M."/>
            <person name="Nikolski M."/>
            <person name="Oztas S."/>
            <person name="Ozier-Kalogeropoulos O."/>
            <person name="Pellenz S."/>
            <person name="Potier S."/>
            <person name="Richard G.F."/>
            <person name="Straub M.L."/>
            <person name="Suleau A."/>
            <person name="Swennene D."/>
            <person name="Tekaia F."/>
            <person name="Wesolowski-Louvel M."/>
            <person name="Westhof E."/>
            <person name="Wirth B."/>
            <person name="Zeniou-Meyer M."/>
            <person name="Zivanovic I."/>
            <person name="Bolotin-Fukuhara M."/>
            <person name="Thierry A."/>
            <person name="Bouchier C."/>
            <person name="Caudron B."/>
            <person name="Scarpelli C."/>
            <person name="Gaillardin C."/>
            <person name="Weissenbach J."/>
            <person name="Wincker P."/>
            <person name="Souciet J.L."/>
        </authorList>
    </citation>
    <scope>NUCLEOTIDE SEQUENCE [LARGE SCALE GENOMIC DNA]</scope>
    <source>
        <strain evidence="4">ATCC 2001 / BCRC 20586 / JCM 3761 / NBRC 0622 / NRRL Y-65 / CBS 138</strain>
    </source>
</reference>
<accession>Q6FK12</accession>
<evidence type="ECO:0000259" key="1">
    <source>
        <dbReference type="PROSITE" id="PS50280"/>
    </source>
</evidence>
<evidence type="ECO:0000313" key="3">
    <source>
        <dbReference type="EMBL" id="CAG62408.1"/>
    </source>
</evidence>
<protein>
    <recommendedName>
        <fullName evidence="1">SET domain-containing protein</fullName>
    </recommendedName>
</protein>
<dbReference type="KEGG" id="cgr:2891758"/>
<dbReference type="InterPro" id="IPR001214">
    <property type="entry name" value="SET_dom"/>
</dbReference>
<dbReference type="SUPFAM" id="SSF82199">
    <property type="entry name" value="SET domain"/>
    <property type="match status" value="1"/>
</dbReference>
<dbReference type="Proteomes" id="UP000002428">
    <property type="component" value="Chromosome M"/>
</dbReference>
<dbReference type="PANTHER" id="PTHR12197">
    <property type="entry name" value="HISTONE-LYSINE N-METHYLTRANSFERASE SMYD"/>
    <property type="match status" value="1"/>
</dbReference>
<dbReference type="CGD" id="CAL0136573">
    <property type="gene designation" value="SET6"/>
</dbReference>
<dbReference type="PROSITE" id="PS50280">
    <property type="entry name" value="SET"/>
    <property type="match status" value="1"/>
</dbReference>
<feature type="domain" description="SET" evidence="1">
    <location>
        <begin position="12"/>
        <end position="339"/>
    </location>
</feature>
<organism evidence="3 4">
    <name type="scientific">Candida glabrata (strain ATCC 2001 / BCRC 20586 / JCM 3761 / NBRC 0622 / NRRL Y-65 / CBS 138)</name>
    <name type="common">Yeast</name>
    <name type="synonym">Nakaseomyces glabratus</name>
    <dbReference type="NCBI Taxonomy" id="284593"/>
    <lineage>
        <taxon>Eukaryota</taxon>
        <taxon>Fungi</taxon>
        <taxon>Dikarya</taxon>
        <taxon>Ascomycota</taxon>
        <taxon>Saccharomycotina</taxon>
        <taxon>Saccharomycetes</taxon>
        <taxon>Saccharomycetales</taxon>
        <taxon>Saccharomycetaceae</taxon>
        <taxon>Nakaseomyces</taxon>
    </lineage>
</organism>
<dbReference type="RefSeq" id="XP_449432.1">
    <property type="nucleotide sequence ID" value="XM_449432.1"/>
</dbReference>
<dbReference type="Gene3D" id="2.170.270.10">
    <property type="entry name" value="SET domain"/>
    <property type="match status" value="1"/>
</dbReference>
<gene>
    <name evidence="2" type="primary">SET6</name>
    <name evidence="2 3" type="ordered locus">CAGL0M02002g</name>
</gene>
<dbReference type="CDD" id="cd20071">
    <property type="entry name" value="SET_SMYD"/>
    <property type="match status" value="1"/>
</dbReference>
<dbReference type="FunCoup" id="Q6FK12">
    <property type="interactions" value="77"/>
</dbReference>
<dbReference type="eggNOG" id="KOG2084">
    <property type="taxonomic scope" value="Eukaryota"/>
</dbReference>
<dbReference type="GO" id="GO:0071466">
    <property type="term" value="P:cellular response to xenobiotic stimulus"/>
    <property type="evidence" value="ECO:0000315"/>
    <property type="project" value="CGD"/>
</dbReference>
<keyword evidence="4" id="KW-1185">Reference proteome</keyword>
<dbReference type="InParanoid" id="Q6FK12"/>
<name>Q6FK12_CANGA</name>
<dbReference type="InterPro" id="IPR050869">
    <property type="entry name" value="H3K4_H4K5_MeTrfase"/>
</dbReference>
<dbReference type="Gene3D" id="6.10.140.2220">
    <property type="match status" value="1"/>
</dbReference>
<dbReference type="OMA" id="FRKEVCH"/>